<feature type="binding site" evidence="5">
    <location>
        <begin position="124"/>
        <end position="128"/>
    </location>
    <ligand>
        <name>S-adenosyl-L-methionine</name>
        <dbReference type="ChEBI" id="CHEBI:59789"/>
    </ligand>
</feature>
<dbReference type="InterPro" id="IPR050320">
    <property type="entry name" value="N5-glutamine_MTase"/>
</dbReference>
<evidence type="ECO:0000256" key="1">
    <source>
        <dbReference type="ARBA" id="ARBA00022603"/>
    </source>
</evidence>
<dbReference type="NCBIfam" id="TIGR03534">
    <property type="entry name" value="RF_mod_PrmC"/>
    <property type="match status" value="1"/>
</dbReference>
<feature type="domain" description="Release factor glutamine methyltransferase N-terminal" evidence="7">
    <location>
        <begin position="10"/>
        <end position="79"/>
    </location>
</feature>
<dbReference type="GO" id="GO:0003676">
    <property type="term" value="F:nucleic acid binding"/>
    <property type="evidence" value="ECO:0007669"/>
    <property type="project" value="InterPro"/>
</dbReference>
<comment type="catalytic activity">
    <reaction evidence="4 5">
        <text>L-glutaminyl-[peptide chain release factor] + S-adenosyl-L-methionine = N(5)-methyl-L-glutaminyl-[peptide chain release factor] + S-adenosyl-L-homocysteine + H(+)</text>
        <dbReference type="Rhea" id="RHEA:42896"/>
        <dbReference type="Rhea" id="RHEA-COMP:10271"/>
        <dbReference type="Rhea" id="RHEA-COMP:10272"/>
        <dbReference type="ChEBI" id="CHEBI:15378"/>
        <dbReference type="ChEBI" id="CHEBI:30011"/>
        <dbReference type="ChEBI" id="CHEBI:57856"/>
        <dbReference type="ChEBI" id="CHEBI:59789"/>
        <dbReference type="ChEBI" id="CHEBI:61891"/>
        <dbReference type="EC" id="2.1.1.297"/>
    </reaction>
</comment>
<dbReference type="GO" id="GO:0102559">
    <property type="term" value="F:peptide chain release factor N(5)-glutamine methyltransferase activity"/>
    <property type="evidence" value="ECO:0007669"/>
    <property type="project" value="UniProtKB-EC"/>
</dbReference>
<feature type="binding site" evidence="5">
    <location>
        <position position="188"/>
    </location>
    <ligand>
        <name>S-adenosyl-L-methionine</name>
        <dbReference type="ChEBI" id="CHEBI:59789"/>
    </ligand>
</feature>
<dbReference type="InterPro" id="IPR007848">
    <property type="entry name" value="Small_mtfrase_dom"/>
</dbReference>
<dbReference type="PANTHER" id="PTHR18895:SF74">
    <property type="entry name" value="MTRF1L RELEASE FACTOR GLUTAMINE METHYLTRANSFERASE"/>
    <property type="match status" value="1"/>
</dbReference>
<dbReference type="eggNOG" id="COG2890">
    <property type="taxonomic scope" value="Bacteria"/>
</dbReference>
<comment type="function">
    <text evidence="5">Methylates the class 1 translation termination release factors RF1/PrfA and RF2/PrfB on the glutamine residue of the universally conserved GGQ motif.</text>
</comment>
<feature type="binding site" evidence="5">
    <location>
        <begin position="188"/>
        <end position="191"/>
    </location>
    <ligand>
        <name>substrate</name>
    </ligand>
</feature>
<dbReference type="GO" id="GO:0032259">
    <property type="term" value="P:methylation"/>
    <property type="evidence" value="ECO:0007669"/>
    <property type="project" value="UniProtKB-KW"/>
</dbReference>
<dbReference type="Proteomes" id="UP000008635">
    <property type="component" value="Chromosome"/>
</dbReference>
<dbReference type="InterPro" id="IPR029063">
    <property type="entry name" value="SAM-dependent_MTases_sf"/>
</dbReference>
<dbReference type="InterPro" id="IPR002052">
    <property type="entry name" value="DNA_methylase_N6_adenine_CS"/>
</dbReference>
<dbReference type="SUPFAM" id="SSF53335">
    <property type="entry name" value="S-adenosyl-L-methionine-dependent methyltransferases"/>
    <property type="match status" value="1"/>
</dbReference>
<dbReference type="InterPro" id="IPR004556">
    <property type="entry name" value="HemK-like"/>
</dbReference>
<name>E8U6M6_DEIML</name>
<dbReference type="AlphaFoldDB" id="E8U6M6"/>
<feature type="binding site" evidence="5">
    <location>
        <position position="147"/>
    </location>
    <ligand>
        <name>S-adenosyl-L-methionine</name>
        <dbReference type="ChEBI" id="CHEBI:59789"/>
    </ligand>
</feature>
<comment type="caution">
    <text evidence="5">Lacks conserved residue(s) required for the propagation of feature annotation.</text>
</comment>
<evidence type="ECO:0000259" key="6">
    <source>
        <dbReference type="Pfam" id="PF05175"/>
    </source>
</evidence>
<proteinExistence type="inferred from homology"/>
<dbReference type="CDD" id="cd02440">
    <property type="entry name" value="AdoMet_MTases"/>
    <property type="match status" value="1"/>
</dbReference>
<evidence type="ECO:0000313" key="8">
    <source>
        <dbReference type="EMBL" id="ADV66715.1"/>
    </source>
</evidence>
<reference evidence="9" key="2">
    <citation type="submission" date="2011-01" db="EMBL/GenBank/DDBJ databases">
        <title>The complete genome of Deinococcus maricopensis DSM 21211.</title>
        <authorList>
            <consortium name="US DOE Joint Genome Institute (JGI-PGF)"/>
            <person name="Lucas S."/>
            <person name="Copeland A."/>
            <person name="Lapidus A."/>
            <person name="Goodwin L."/>
            <person name="Pitluck S."/>
            <person name="Kyrpides N."/>
            <person name="Mavromatis K."/>
            <person name="Pagani I."/>
            <person name="Ivanova N."/>
            <person name="Ovchinnikova G."/>
            <person name="Zeytun A."/>
            <person name="Detter J.C."/>
            <person name="Han C."/>
            <person name="Land M."/>
            <person name="Hauser L."/>
            <person name="Markowitz V."/>
            <person name="Cheng J.-F."/>
            <person name="Hugenholtz P."/>
            <person name="Woyke T."/>
            <person name="Wu D."/>
            <person name="Pukall R."/>
            <person name="Gehrich-Schroeter G."/>
            <person name="Brambilla E."/>
            <person name="Klenk H.-P."/>
            <person name="Eisen J.A."/>
        </authorList>
    </citation>
    <scope>NUCLEOTIDE SEQUENCE [LARGE SCALE GENOMIC DNA]</scope>
    <source>
        <strain evidence="9">DSM 21211 / LMG 22137 / NRRL B-23946 / LB-34</strain>
    </source>
</reference>
<dbReference type="NCBIfam" id="TIGR00536">
    <property type="entry name" value="hemK_fam"/>
    <property type="match status" value="1"/>
</dbReference>
<dbReference type="Pfam" id="PF05175">
    <property type="entry name" value="MTS"/>
    <property type="match status" value="1"/>
</dbReference>
<dbReference type="EC" id="2.1.1.297" evidence="5"/>
<evidence type="ECO:0000259" key="7">
    <source>
        <dbReference type="Pfam" id="PF17827"/>
    </source>
</evidence>
<reference evidence="8 9" key="1">
    <citation type="journal article" date="2011" name="Stand. Genomic Sci.">
        <title>Complete genome sequence of Deinococcus maricopensis type strain (LB-34).</title>
        <authorList>
            <person name="Pukall R."/>
            <person name="Zeytun A."/>
            <person name="Lucas S."/>
            <person name="Lapidus A."/>
            <person name="Hammon N."/>
            <person name="Deshpande S."/>
            <person name="Nolan M."/>
            <person name="Cheng J.F."/>
            <person name="Pitluck S."/>
            <person name="Liolios K."/>
            <person name="Pagani I."/>
            <person name="Mikhailova N."/>
            <person name="Ivanova N."/>
            <person name="Mavromatis K."/>
            <person name="Pati A."/>
            <person name="Tapia R."/>
            <person name="Han C."/>
            <person name="Goodwin L."/>
            <person name="Chen A."/>
            <person name="Palaniappan K."/>
            <person name="Land M."/>
            <person name="Hauser L."/>
            <person name="Chang Y.J."/>
            <person name="Jeffries C.D."/>
            <person name="Brambilla E.M."/>
            <person name="Rohde M."/>
            <person name="Goker M."/>
            <person name="Detter J.C."/>
            <person name="Woyke T."/>
            <person name="Bristow J."/>
            <person name="Eisen J.A."/>
            <person name="Markowitz V."/>
            <person name="Hugenholtz P."/>
            <person name="Kyrpides N.C."/>
            <person name="Klenk H.P."/>
        </authorList>
    </citation>
    <scope>NUCLEOTIDE SEQUENCE [LARGE SCALE GENOMIC DNA]</scope>
    <source>
        <strain evidence="9">DSM 21211 / LMG 22137 / NRRL B-23946 / LB-34</strain>
    </source>
</reference>
<organism evidence="8 9">
    <name type="scientific">Deinococcus maricopensis (strain DSM 21211 / LMG 22137 / NRRL B-23946 / LB-34)</name>
    <dbReference type="NCBI Taxonomy" id="709986"/>
    <lineage>
        <taxon>Bacteria</taxon>
        <taxon>Thermotogati</taxon>
        <taxon>Deinococcota</taxon>
        <taxon>Deinococci</taxon>
        <taxon>Deinococcales</taxon>
        <taxon>Deinococcaceae</taxon>
        <taxon>Deinococcus</taxon>
    </lineage>
</organism>
<dbReference type="HAMAP" id="MF_02126">
    <property type="entry name" value="RF_methyltr_PrmC"/>
    <property type="match status" value="1"/>
</dbReference>
<accession>E8U6M6</accession>
<keyword evidence="1 5" id="KW-0489">Methyltransferase</keyword>
<dbReference type="KEGG" id="dmr:Deima_1062"/>
<evidence type="ECO:0000256" key="4">
    <source>
        <dbReference type="ARBA" id="ARBA00048391"/>
    </source>
</evidence>
<dbReference type="RefSeq" id="WP_013556220.1">
    <property type="nucleotide sequence ID" value="NC_014958.1"/>
</dbReference>
<dbReference type="Gene3D" id="3.40.50.150">
    <property type="entry name" value="Vaccinia Virus protein VP39"/>
    <property type="match status" value="1"/>
</dbReference>
<dbReference type="PANTHER" id="PTHR18895">
    <property type="entry name" value="HEMK METHYLTRANSFERASE"/>
    <property type="match status" value="1"/>
</dbReference>
<evidence type="ECO:0000313" key="9">
    <source>
        <dbReference type="Proteomes" id="UP000008635"/>
    </source>
</evidence>
<dbReference type="InterPro" id="IPR019874">
    <property type="entry name" value="RF_methyltr_PrmC"/>
</dbReference>
<dbReference type="EMBL" id="CP002454">
    <property type="protein sequence ID" value="ADV66715.1"/>
    <property type="molecule type" value="Genomic_DNA"/>
</dbReference>
<dbReference type="Pfam" id="PF17827">
    <property type="entry name" value="PrmC_N"/>
    <property type="match status" value="1"/>
</dbReference>
<dbReference type="HOGENOM" id="CLU_018398_3_1_0"/>
<dbReference type="Gene3D" id="1.10.8.10">
    <property type="entry name" value="DNA helicase RuvA subunit, C-terminal domain"/>
    <property type="match status" value="1"/>
</dbReference>
<evidence type="ECO:0000256" key="5">
    <source>
        <dbReference type="HAMAP-Rule" id="MF_02126"/>
    </source>
</evidence>
<gene>
    <name evidence="5" type="primary">prmC</name>
    <name evidence="8" type="ordered locus">Deima_1062</name>
</gene>
<evidence type="ECO:0000256" key="3">
    <source>
        <dbReference type="ARBA" id="ARBA00022691"/>
    </source>
</evidence>
<keyword evidence="2 5" id="KW-0808">Transferase</keyword>
<keyword evidence="3 5" id="KW-0949">S-adenosyl-L-methionine</keyword>
<sequence precursor="true">MTPAVPTPAQAVRALAARLARAGVPSPDHDARALVLHALGLTTAGLLTRITPLNAEEAATLEALAARREARVPLQHLLGSVEWGDVALRVTPAALVPRPETEVLLHLALSALRGVPEPCVLDVGTGTGALAVAVAHARPDAHVTATDVSDDALALARENATRNGTRVAFLHADLLHGAPTGLHLVVSNPPYLPDADRENADPEVQHDPPLALYGGADGLDLARQLAAQAPAHLRPGGTLALELDPRNVHHLAAELRNAGWSARVHDDLTGRARFITATR</sequence>
<dbReference type="STRING" id="709986.Deima_1062"/>
<protein>
    <recommendedName>
        <fullName evidence="5">Release factor glutamine methyltransferase</fullName>
        <shortName evidence="5">RF MTase</shortName>
        <ecNumber evidence="5">2.1.1.297</ecNumber>
    </recommendedName>
    <alternativeName>
        <fullName evidence="5">N5-glutamine methyltransferase PrmC</fullName>
    </alternativeName>
    <alternativeName>
        <fullName evidence="5">Protein-(glutamine-N5) MTase PrmC</fullName>
    </alternativeName>
    <alternativeName>
        <fullName evidence="5">Protein-glutamine N-methyltransferase PrmC</fullName>
    </alternativeName>
</protein>
<dbReference type="InterPro" id="IPR040758">
    <property type="entry name" value="PrmC_N"/>
</dbReference>
<evidence type="ECO:0000256" key="2">
    <source>
        <dbReference type="ARBA" id="ARBA00022679"/>
    </source>
</evidence>
<dbReference type="PROSITE" id="PS00092">
    <property type="entry name" value="N6_MTASE"/>
    <property type="match status" value="1"/>
</dbReference>
<feature type="domain" description="Methyltransferase small" evidence="6">
    <location>
        <begin position="115"/>
        <end position="194"/>
    </location>
</feature>
<keyword evidence="9" id="KW-1185">Reference proteome</keyword>
<comment type="similarity">
    <text evidence="5">Belongs to the protein N5-glutamine methyltransferase family. PrmC subfamily.</text>
</comment>